<evidence type="ECO:0000313" key="8">
    <source>
        <dbReference type="Proteomes" id="UP000825729"/>
    </source>
</evidence>
<dbReference type="SUPFAM" id="SSF47459">
    <property type="entry name" value="HLH, helix-loop-helix DNA-binding domain"/>
    <property type="match status" value="1"/>
</dbReference>
<evidence type="ECO:0000256" key="4">
    <source>
        <dbReference type="SAM" id="MobiDB-lite"/>
    </source>
</evidence>
<dbReference type="InterPro" id="IPR044283">
    <property type="entry name" value="FAMA/SPEECHLESS/MUTE-like"/>
</dbReference>
<dbReference type="GO" id="GO:0003677">
    <property type="term" value="F:DNA binding"/>
    <property type="evidence" value="ECO:0007669"/>
    <property type="project" value="UniProtKB-KW"/>
</dbReference>
<keyword evidence="1" id="KW-0805">Transcription regulation</keyword>
<dbReference type="PANTHER" id="PTHR46684">
    <property type="entry name" value="TRANSCRIPTION FACTOR FAMA"/>
    <property type="match status" value="1"/>
</dbReference>
<feature type="domain" description="ACT" evidence="6">
    <location>
        <begin position="159"/>
        <end position="234"/>
    </location>
</feature>
<evidence type="ECO:0008006" key="9">
    <source>
        <dbReference type="Google" id="ProtNLM"/>
    </source>
</evidence>
<proteinExistence type="predicted"/>
<dbReference type="PROSITE" id="PS51671">
    <property type="entry name" value="ACT"/>
    <property type="match status" value="1"/>
</dbReference>
<feature type="domain" description="BHLH" evidence="5">
    <location>
        <begin position="35"/>
        <end position="86"/>
    </location>
</feature>
<keyword evidence="2" id="KW-0238">DNA-binding</keyword>
<accession>A0AAV7F9X4</accession>
<dbReference type="InterPro" id="IPR002912">
    <property type="entry name" value="ACT_dom"/>
</dbReference>
<name>A0AAV7F9X4_ARIFI</name>
<evidence type="ECO:0000256" key="1">
    <source>
        <dbReference type="ARBA" id="ARBA00023015"/>
    </source>
</evidence>
<dbReference type="GO" id="GO:0046983">
    <property type="term" value="F:protein dimerization activity"/>
    <property type="evidence" value="ECO:0007669"/>
    <property type="project" value="InterPro"/>
</dbReference>
<keyword evidence="3" id="KW-0804">Transcription</keyword>
<dbReference type="GO" id="GO:0045893">
    <property type="term" value="P:positive regulation of DNA-templated transcription"/>
    <property type="evidence" value="ECO:0007669"/>
    <property type="project" value="TreeGrafter"/>
</dbReference>
<dbReference type="PROSITE" id="PS50888">
    <property type="entry name" value="BHLH"/>
    <property type="match status" value="1"/>
</dbReference>
<dbReference type="Proteomes" id="UP000825729">
    <property type="component" value="Unassembled WGS sequence"/>
</dbReference>
<dbReference type="Pfam" id="PF00010">
    <property type="entry name" value="HLH"/>
    <property type="match status" value="1"/>
</dbReference>
<evidence type="ECO:0000313" key="7">
    <source>
        <dbReference type="EMBL" id="KAG9457987.1"/>
    </source>
</evidence>
<evidence type="ECO:0000259" key="5">
    <source>
        <dbReference type="PROSITE" id="PS50888"/>
    </source>
</evidence>
<organism evidence="7 8">
    <name type="scientific">Aristolochia fimbriata</name>
    <name type="common">White veined hardy Dutchman's pipe vine</name>
    <dbReference type="NCBI Taxonomy" id="158543"/>
    <lineage>
        <taxon>Eukaryota</taxon>
        <taxon>Viridiplantae</taxon>
        <taxon>Streptophyta</taxon>
        <taxon>Embryophyta</taxon>
        <taxon>Tracheophyta</taxon>
        <taxon>Spermatophyta</taxon>
        <taxon>Magnoliopsida</taxon>
        <taxon>Magnoliidae</taxon>
        <taxon>Piperales</taxon>
        <taxon>Aristolochiaceae</taxon>
        <taxon>Aristolochia</taxon>
    </lineage>
</organism>
<dbReference type="GO" id="GO:0005634">
    <property type="term" value="C:nucleus"/>
    <property type="evidence" value="ECO:0007669"/>
    <property type="project" value="TreeGrafter"/>
</dbReference>
<dbReference type="InterPro" id="IPR036638">
    <property type="entry name" value="HLH_DNA-bd_sf"/>
</dbReference>
<evidence type="ECO:0000256" key="2">
    <source>
        <dbReference type="ARBA" id="ARBA00023125"/>
    </source>
</evidence>
<feature type="region of interest" description="Disordered" evidence="4">
    <location>
        <begin position="95"/>
        <end position="123"/>
    </location>
</feature>
<sequence>MASTPSRYSLLQQPPDLVFLFPPLLPRRVRADKTRRSMSHITVERNRRKQMNEHLKVLRSLTPCFYIKRSDQASIIAGVIEFIKELHQVLESLESKKKRKRFSPSPGPSPRQSTPPLDHINPSTLINSETVVTWKEEMGASCNSSLADVEAKISGSNVILRTISKRKPGQLVKIIRVLETHSLEITHLNISSMDDTVLYSFVMKIGLECQLSLEEVVLEVQQTFSQVAALAIQL</sequence>
<reference evidence="7 8" key="1">
    <citation type="submission" date="2021-07" db="EMBL/GenBank/DDBJ databases">
        <title>The Aristolochia fimbriata genome: insights into angiosperm evolution, floral development and chemical biosynthesis.</title>
        <authorList>
            <person name="Jiao Y."/>
        </authorList>
    </citation>
    <scope>NUCLEOTIDE SEQUENCE [LARGE SCALE GENOMIC DNA]</scope>
    <source>
        <strain evidence="7">IBCAS-2021</strain>
        <tissue evidence="7">Leaf</tissue>
    </source>
</reference>
<gene>
    <name evidence="7" type="ORF">H6P81_002495</name>
</gene>
<dbReference type="GO" id="GO:0010052">
    <property type="term" value="P:guard cell differentiation"/>
    <property type="evidence" value="ECO:0007669"/>
    <property type="project" value="InterPro"/>
</dbReference>
<dbReference type="PANTHER" id="PTHR46684:SF1">
    <property type="entry name" value="TRANSCRIPTION FACTOR MUTE"/>
    <property type="match status" value="1"/>
</dbReference>
<evidence type="ECO:0000256" key="3">
    <source>
        <dbReference type="ARBA" id="ARBA00023163"/>
    </source>
</evidence>
<dbReference type="GO" id="GO:0003700">
    <property type="term" value="F:DNA-binding transcription factor activity"/>
    <property type="evidence" value="ECO:0007669"/>
    <property type="project" value="InterPro"/>
</dbReference>
<keyword evidence="8" id="KW-1185">Reference proteome</keyword>
<protein>
    <recommendedName>
        <fullName evidence="9">BHLH domain-containing protein</fullName>
    </recommendedName>
</protein>
<dbReference type="Gene3D" id="4.10.280.10">
    <property type="entry name" value="Helix-loop-helix DNA-binding domain"/>
    <property type="match status" value="1"/>
</dbReference>
<dbReference type="InterPro" id="IPR011598">
    <property type="entry name" value="bHLH_dom"/>
</dbReference>
<comment type="caution">
    <text evidence="7">The sequence shown here is derived from an EMBL/GenBank/DDBJ whole genome shotgun (WGS) entry which is preliminary data.</text>
</comment>
<dbReference type="FunFam" id="4.10.280.10:FF:000064">
    <property type="entry name" value="Transcription factor MUTE"/>
    <property type="match status" value="1"/>
</dbReference>
<evidence type="ECO:0000259" key="6">
    <source>
        <dbReference type="PROSITE" id="PS51671"/>
    </source>
</evidence>
<dbReference type="EMBL" id="JAINDJ010000002">
    <property type="protein sequence ID" value="KAG9457987.1"/>
    <property type="molecule type" value="Genomic_DNA"/>
</dbReference>
<dbReference type="AlphaFoldDB" id="A0AAV7F9X4"/>
<dbReference type="SMART" id="SM00353">
    <property type="entry name" value="HLH"/>
    <property type="match status" value="1"/>
</dbReference>